<evidence type="ECO:0000313" key="2">
    <source>
        <dbReference type="EMBL" id="GGE44837.1"/>
    </source>
</evidence>
<evidence type="ECO:0000259" key="1">
    <source>
        <dbReference type="Pfam" id="PF06568"/>
    </source>
</evidence>
<sequence length="55" mass="6433">MLIWAFLARRLRQWKAYRETVSELARLDDRSLADMNIHRSEIGFIASRAAKEQAA</sequence>
<reference evidence="2" key="2">
    <citation type="submission" date="2020-09" db="EMBL/GenBank/DDBJ databases">
        <authorList>
            <person name="Sun Q."/>
            <person name="Sedlacek I."/>
        </authorList>
    </citation>
    <scope>NUCLEOTIDE SEQUENCE</scope>
    <source>
        <strain evidence="2">CCM 7684</strain>
    </source>
</reference>
<accession>A0A8J2YIA0</accession>
<feature type="domain" description="YjiS-like" evidence="1">
    <location>
        <begin position="7"/>
        <end position="42"/>
    </location>
</feature>
<comment type="caution">
    <text evidence="2">The sequence shown here is derived from an EMBL/GenBank/DDBJ whole genome shotgun (WGS) entry which is preliminary data.</text>
</comment>
<gene>
    <name evidence="2" type="ORF">GCM10007276_22450</name>
</gene>
<organism evidence="2 3">
    <name type="scientific">Agaricicola taiwanensis</name>
    <dbReference type="NCBI Taxonomy" id="591372"/>
    <lineage>
        <taxon>Bacteria</taxon>
        <taxon>Pseudomonadati</taxon>
        <taxon>Pseudomonadota</taxon>
        <taxon>Alphaproteobacteria</taxon>
        <taxon>Rhodobacterales</taxon>
        <taxon>Paracoccaceae</taxon>
        <taxon>Agaricicola</taxon>
    </lineage>
</organism>
<keyword evidence="3" id="KW-1185">Reference proteome</keyword>
<protein>
    <recommendedName>
        <fullName evidence="1">YjiS-like domain-containing protein</fullName>
    </recommendedName>
</protein>
<proteinExistence type="predicted"/>
<dbReference type="InterPro" id="IPR009506">
    <property type="entry name" value="YjiS-like"/>
</dbReference>
<dbReference type="EMBL" id="BMCP01000002">
    <property type="protein sequence ID" value="GGE44837.1"/>
    <property type="molecule type" value="Genomic_DNA"/>
</dbReference>
<dbReference type="AlphaFoldDB" id="A0A8J2YIA0"/>
<dbReference type="Pfam" id="PF06568">
    <property type="entry name" value="YjiS-like"/>
    <property type="match status" value="1"/>
</dbReference>
<evidence type="ECO:0000313" key="3">
    <source>
        <dbReference type="Proteomes" id="UP000602745"/>
    </source>
</evidence>
<name>A0A8J2YIA0_9RHOB</name>
<dbReference type="RefSeq" id="WP_188409820.1">
    <property type="nucleotide sequence ID" value="NZ_BMCP01000002.1"/>
</dbReference>
<reference evidence="2" key="1">
    <citation type="journal article" date="2014" name="Int. J. Syst. Evol. Microbiol.">
        <title>Complete genome sequence of Corynebacterium casei LMG S-19264T (=DSM 44701T), isolated from a smear-ripened cheese.</title>
        <authorList>
            <consortium name="US DOE Joint Genome Institute (JGI-PGF)"/>
            <person name="Walter F."/>
            <person name="Albersmeier A."/>
            <person name="Kalinowski J."/>
            <person name="Ruckert C."/>
        </authorList>
    </citation>
    <scope>NUCLEOTIDE SEQUENCE</scope>
    <source>
        <strain evidence="2">CCM 7684</strain>
    </source>
</reference>
<dbReference type="Proteomes" id="UP000602745">
    <property type="component" value="Unassembled WGS sequence"/>
</dbReference>